<keyword evidence="7" id="KW-1185">Reference proteome</keyword>
<proteinExistence type="predicted"/>
<keyword evidence="6" id="KW-0378">Hydrolase</keyword>
<comment type="subcellular location">
    <subcellularLocation>
        <location evidence="1">Cell inner membrane</location>
        <topology evidence="1">Peripheral membrane protein</topology>
    </subcellularLocation>
</comment>
<dbReference type="SMART" id="SM00382">
    <property type="entry name" value="AAA"/>
    <property type="match status" value="1"/>
</dbReference>
<dbReference type="Pfam" id="PF08352">
    <property type="entry name" value="oligo_HPY"/>
    <property type="match status" value="1"/>
</dbReference>
<dbReference type="Gene3D" id="3.40.50.300">
    <property type="entry name" value="P-loop containing nucleotide triphosphate hydrolases"/>
    <property type="match status" value="2"/>
</dbReference>
<reference evidence="7" key="1">
    <citation type="submission" date="2015-09" db="EMBL/GenBank/DDBJ databases">
        <authorList>
            <person name="Rodrigo-Torres Lidia"/>
            <person name="Arahal R.David."/>
        </authorList>
    </citation>
    <scope>NUCLEOTIDE SEQUENCE [LARGE SCALE GENOMIC DNA]</scope>
    <source>
        <strain evidence="7">CECT 7735</strain>
    </source>
</reference>
<dbReference type="CDD" id="cd03257">
    <property type="entry name" value="ABC_NikE_OppD_transporters"/>
    <property type="match status" value="1"/>
</dbReference>
<sequence length="378" mass="41855">MAMACRPDLIIFDEPTTALDVTTQIEVLSAIRDIVHEYNTAAIYITHDLAVVAQMADQIKVLLRGEEVEEAPARDMLANPQEDYTKSLWAVREFRRAPVPPREGGDSVMLDVKGVHASYGTVKVLENIDLTINRGSTVAVVGESGSGKSTLARVIMGLLPPTDGTIEYDGKELPKAGKNRSRDLQRHIQMIHQMADTALNPKQRIKDIIGRPLEFFLGLKGAKKEARIRELLTLIELDADEFMNRLPSELSGGQKQRVCIARALAAEPDFIICDEVTSALDQLVAEGILRLLDRLQRELDLTYMFITHDIATVRSIADDVVVMQNGVIVEQGAKDAIFTPPHAPYTELLLSSVPEMDPDWLTQLLAEREAETALEEPA</sequence>
<dbReference type="Proteomes" id="UP000051870">
    <property type="component" value="Unassembled WGS sequence"/>
</dbReference>
<dbReference type="InterPro" id="IPR013563">
    <property type="entry name" value="Oligopep_ABC_C"/>
</dbReference>
<evidence type="ECO:0000256" key="4">
    <source>
        <dbReference type="ARBA" id="ARBA00022840"/>
    </source>
</evidence>
<dbReference type="EMBL" id="CYTW01000001">
    <property type="protein sequence ID" value="CUJ87838.1"/>
    <property type="molecule type" value="Genomic_DNA"/>
</dbReference>
<keyword evidence="3" id="KW-0547">Nucleotide-binding</keyword>
<dbReference type="AlphaFoldDB" id="A0A0P1IBX2"/>
<dbReference type="GO" id="GO:0005524">
    <property type="term" value="F:ATP binding"/>
    <property type="evidence" value="ECO:0007669"/>
    <property type="project" value="UniProtKB-KW"/>
</dbReference>
<dbReference type="STRING" id="1715693.PH7735_00824"/>
<feature type="domain" description="ABC transporter" evidence="5">
    <location>
        <begin position="110"/>
        <end position="350"/>
    </location>
</feature>
<dbReference type="InterPro" id="IPR027417">
    <property type="entry name" value="P-loop_NTPase"/>
</dbReference>
<evidence type="ECO:0000256" key="2">
    <source>
        <dbReference type="ARBA" id="ARBA00022448"/>
    </source>
</evidence>
<evidence type="ECO:0000259" key="5">
    <source>
        <dbReference type="PROSITE" id="PS50893"/>
    </source>
</evidence>
<evidence type="ECO:0000256" key="3">
    <source>
        <dbReference type="ARBA" id="ARBA00022741"/>
    </source>
</evidence>
<dbReference type="InterPro" id="IPR017871">
    <property type="entry name" value="ABC_transporter-like_CS"/>
</dbReference>
<dbReference type="SUPFAM" id="SSF52540">
    <property type="entry name" value="P-loop containing nucleoside triphosphate hydrolases"/>
    <property type="match status" value="2"/>
</dbReference>
<dbReference type="PANTHER" id="PTHR43776">
    <property type="entry name" value="TRANSPORT ATP-BINDING PROTEIN"/>
    <property type="match status" value="1"/>
</dbReference>
<dbReference type="PANTHER" id="PTHR43776:SF8">
    <property type="entry name" value="ABC TRANSPORTER, ATP-BINDING PROTEIN"/>
    <property type="match status" value="1"/>
</dbReference>
<dbReference type="InterPro" id="IPR003439">
    <property type="entry name" value="ABC_transporter-like_ATP-bd"/>
</dbReference>
<dbReference type="GO" id="GO:0005886">
    <property type="term" value="C:plasma membrane"/>
    <property type="evidence" value="ECO:0007669"/>
    <property type="project" value="UniProtKB-SubCell"/>
</dbReference>
<keyword evidence="2" id="KW-0813">Transport</keyword>
<dbReference type="GO" id="GO:0016887">
    <property type="term" value="F:ATP hydrolysis activity"/>
    <property type="evidence" value="ECO:0007669"/>
    <property type="project" value="InterPro"/>
</dbReference>
<organism evidence="6 7">
    <name type="scientific">Shimia thalassica</name>
    <dbReference type="NCBI Taxonomy" id="1715693"/>
    <lineage>
        <taxon>Bacteria</taxon>
        <taxon>Pseudomonadati</taxon>
        <taxon>Pseudomonadota</taxon>
        <taxon>Alphaproteobacteria</taxon>
        <taxon>Rhodobacterales</taxon>
        <taxon>Roseobacteraceae</taxon>
    </lineage>
</organism>
<dbReference type="InterPro" id="IPR003593">
    <property type="entry name" value="AAA+_ATPase"/>
</dbReference>
<dbReference type="PROSITE" id="PS50893">
    <property type="entry name" value="ABC_TRANSPORTER_2"/>
    <property type="match status" value="1"/>
</dbReference>
<dbReference type="InterPro" id="IPR050319">
    <property type="entry name" value="ABC_transp_ATP-bind"/>
</dbReference>
<accession>A0A0P1IBX2</accession>
<evidence type="ECO:0000313" key="7">
    <source>
        <dbReference type="Proteomes" id="UP000051870"/>
    </source>
</evidence>
<keyword evidence="4 6" id="KW-0067">ATP-binding</keyword>
<dbReference type="PROSITE" id="PS00211">
    <property type="entry name" value="ABC_TRANSPORTER_1"/>
    <property type="match status" value="1"/>
</dbReference>
<dbReference type="Pfam" id="PF00005">
    <property type="entry name" value="ABC_tran"/>
    <property type="match status" value="1"/>
</dbReference>
<evidence type="ECO:0000256" key="1">
    <source>
        <dbReference type="ARBA" id="ARBA00004417"/>
    </source>
</evidence>
<evidence type="ECO:0000313" key="6">
    <source>
        <dbReference type="EMBL" id="CUJ87838.1"/>
    </source>
</evidence>
<protein>
    <submittedName>
        <fullName evidence="6">Glutathione import ATP-binding protein GsiA</fullName>
        <ecNumber evidence="6">3.6.3.-</ecNumber>
    </submittedName>
</protein>
<name>A0A0P1IBX2_9RHOB</name>
<dbReference type="EC" id="3.6.3.-" evidence="6"/>
<dbReference type="GO" id="GO:0015833">
    <property type="term" value="P:peptide transport"/>
    <property type="evidence" value="ECO:0007669"/>
    <property type="project" value="InterPro"/>
</dbReference>
<gene>
    <name evidence="6" type="primary">gsiA_1</name>
    <name evidence="6" type="ORF">PH7735_00824</name>
</gene>
<dbReference type="GO" id="GO:0055085">
    <property type="term" value="P:transmembrane transport"/>
    <property type="evidence" value="ECO:0007669"/>
    <property type="project" value="UniProtKB-ARBA"/>
</dbReference>